<name>A0A3B0W7R3_9ZZZZ</name>
<reference evidence="1" key="1">
    <citation type="submission" date="2018-06" db="EMBL/GenBank/DDBJ databases">
        <authorList>
            <person name="Zhirakovskaya E."/>
        </authorList>
    </citation>
    <scope>NUCLEOTIDE SEQUENCE</scope>
</reference>
<dbReference type="AlphaFoldDB" id="A0A3B0W7R3"/>
<accession>A0A3B0W7R3</accession>
<evidence type="ECO:0008006" key="2">
    <source>
        <dbReference type="Google" id="ProtNLM"/>
    </source>
</evidence>
<dbReference type="EMBL" id="UOFE01000015">
    <property type="protein sequence ID" value="VAW51361.1"/>
    <property type="molecule type" value="Genomic_DNA"/>
</dbReference>
<evidence type="ECO:0000313" key="1">
    <source>
        <dbReference type="EMBL" id="VAW51361.1"/>
    </source>
</evidence>
<organism evidence="1">
    <name type="scientific">hydrothermal vent metagenome</name>
    <dbReference type="NCBI Taxonomy" id="652676"/>
    <lineage>
        <taxon>unclassified sequences</taxon>
        <taxon>metagenomes</taxon>
        <taxon>ecological metagenomes</taxon>
    </lineage>
</organism>
<sequence length="78" mass="8225">MNVTDGFQSALMGVRAGMQSMQNHAENIASTSFAQGGKSPSLVESLVGLKQDQLQVMASMQVIQSLDDVIGTLLDVKA</sequence>
<gene>
    <name evidence="1" type="ORF">MNBD_GAMMA05-853</name>
</gene>
<protein>
    <recommendedName>
        <fullName evidence="2">Flagellar biosynthesis protein FlgE</fullName>
    </recommendedName>
</protein>
<proteinExistence type="predicted"/>